<dbReference type="EMBL" id="VUMH01000017">
    <property type="protein sequence ID" value="MSS28934.1"/>
    <property type="molecule type" value="Genomic_DNA"/>
</dbReference>
<dbReference type="RefSeq" id="WP_154512853.1">
    <property type="nucleotide sequence ID" value="NZ_DBFWWU010000280.1"/>
</dbReference>
<gene>
    <name evidence="1" type="ORF">FYJ44_13040</name>
</gene>
<evidence type="ECO:0000313" key="1">
    <source>
        <dbReference type="EMBL" id="MSS28934.1"/>
    </source>
</evidence>
<evidence type="ECO:0000313" key="2">
    <source>
        <dbReference type="Proteomes" id="UP000477488"/>
    </source>
</evidence>
<dbReference type="Proteomes" id="UP000477488">
    <property type="component" value="Unassembled WGS sequence"/>
</dbReference>
<comment type="caution">
    <text evidence="1">The sequence shown here is derived from an EMBL/GenBank/DDBJ whole genome shotgun (WGS) entry which is preliminary data.</text>
</comment>
<proteinExistence type="predicted"/>
<keyword evidence="2" id="KW-1185">Reference proteome</keyword>
<dbReference type="AlphaFoldDB" id="A0A6L5XNR9"/>
<reference evidence="1 2" key="1">
    <citation type="submission" date="2019-09" db="EMBL/GenBank/DDBJ databases">
        <title>In-depth cultivation of the pig gut microbiome towards novel bacterial diversity and tailored functional studies.</title>
        <authorList>
            <person name="Wylensek D."/>
            <person name="Hitch T.C.A."/>
            <person name="Clavel T."/>
        </authorList>
    </citation>
    <scope>NUCLEOTIDE SEQUENCE [LARGE SCALE GENOMIC DNA]</scope>
    <source>
        <strain evidence="1 2">PG-178-WT-4</strain>
    </source>
</reference>
<name>A0A6L5XNR9_9BACT</name>
<accession>A0A6L5XNR9</accession>
<protein>
    <submittedName>
        <fullName evidence="1">Uncharacterized protein</fullName>
    </submittedName>
</protein>
<sequence>MRWYAVDDLSAEETARLAQALRDMEFSSGMNGLYWLPVPEAMLSPVQREHAADCGPYALGLELEEHSLRLELLVRARGRLRCDCVRYAGPELRAHMIAYLDQLLTDLQIAG</sequence>
<organism evidence="1 2">
    <name type="scientific">Desulfovibrio porci</name>
    <dbReference type="NCBI Taxonomy" id="2605782"/>
    <lineage>
        <taxon>Bacteria</taxon>
        <taxon>Pseudomonadati</taxon>
        <taxon>Thermodesulfobacteriota</taxon>
        <taxon>Desulfovibrionia</taxon>
        <taxon>Desulfovibrionales</taxon>
        <taxon>Desulfovibrionaceae</taxon>
        <taxon>Desulfovibrio</taxon>
    </lineage>
</organism>